<proteinExistence type="predicted"/>
<comment type="caution">
    <text evidence="2">The sequence shown here is derived from an EMBL/GenBank/DDBJ whole genome shotgun (WGS) entry which is preliminary data.</text>
</comment>
<accession>A0A8J4R0R1</accession>
<dbReference type="SUPFAM" id="SSF56784">
    <property type="entry name" value="HAD-like"/>
    <property type="match status" value="1"/>
</dbReference>
<dbReference type="InterPro" id="IPR005519">
    <property type="entry name" value="Acid_phosphat_B-like"/>
</dbReference>
<dbReference type="Proteomes" id="UP000737018">
    <property type="component" value="Unassembled WGS sequence"/>
</dbReference>
<dbReference type="InterPro" id="IPR036412">
    <property type="entry name" value="HAD-like_sf"/>
</dbReference>
<dbReference type="PANTHER" id="PTHR31284:SF19">
    <property type="entry name" value="VEGETATIVE STORAGE PROTEIN 1-RELATED"/>
    <property type="match status" value="1"/>
</dbReference>
<gene>
    <name evidence="2" type="ORF">CMV_019251</name>
</gene>
<keyword evidence="3" id="KW-1185">Reference proteome</keyword>
<name>A0A8J4R0R1_9ROSI</name>
<dbReference type="Gene3D" id="3.40.50.1000">
    <property type="entry name" value="HAD superfamily/HAD-like"/>
    <property type="match status" value="1"/>
</dbReference>
<reference evidence="2" key="1">
    <citation type="submission" date="2020-03" db="EMBL/GenBank/DDBJ databases">
        <title>Castanea mollissima Vanexum genome sequencing.</title>
        <authorList>
            <person name="Staton M."/>
        </authorList>
    </citation>
    <scope>NUCLEOTIDE SEQUENCE</scope>
    <source>
        <tissue evidence="2">Leaf</tissue>
    </source>
</reference>
<dbReference type="AlphaFoldDB" id="A0A8J4R0R1"/>
<dbReference type="OrthoDB" id="59415at2759"/>
<evidence type="ECO:0008006" key="4">
    <source>
        <dbReference type="Google" id="ProtNLM"/>
    </source>
</evidence>
<keyword evidence="1" id="KW-0732">Signal</keyword>
<dbReference type="Pfam" id="PF03767">
    <property type="entry name" value="Acid_phosphat_B"/>
    <property type="match status" value="1"/>
</dbReference>
<evidence type="ECO:0000256" key="1">
    <source>
        <dbReference type="ARBA" id="ARBA00022729"/>
    </source>
</evidence>
<dbReference type="InterPro" id="IPR023214">
    <property type="entry name" value="HAD_sf"/>
</dbReference>
<protein>
    <recommendedName>
        <fullName evidence="4">Acid phosphatase</fullName>
    </recommendedName>
</protein>
<sequence>MLGRQYRKDVQAVADLAYNFAKTVPLPRDLRPNVWILDVADTVLSNLPYYAQPDVAFGGTPFNSTKFAIWEQKGISPAVPGILDLYKKLQSLGFKIVFISGRSESLREVTTKNLKNLGFTTWEKLILKQTSDAANFKGCCI</sequence>
<evidence type="ECO:0000313" key="2">
    <source>
        <dbReference type="EMBL" id="KAF3955538.1"/>
    </source>
</evidence>
<evidence type="ECO:0000313" key="3">
    <source>
        <dbReference type="Proteomes" id="UP000737018"/>
    </source>
</evidence>
<dbReference type="EMBL" id="JRKL02003349">
    <property type="protein sequence ID" value="KAF3955538.1"/>
    <property type="molecule type" value="Genomic_DNA"/>
</dbReference>
<organism evidence="2 3">
    <name type="scientific">Castanea mollissima</name>
    <name type="common">Chinese chestnut</name>
    <dbReference type="NCBI Taxonomy" id="60419"/>
    <lineage>
        <taxon>Eukaryota</taxon>
        <taxon>Viridiplantae</taxon>
        <taxon>Streptophyta</taxon>
        <taxon>Embryophyta</taxon>
        <taxon>Tracheophyta</taxon>
        <taxon>Spermatophyta</taxon>
        <taxon>Magnoliopsida</taxon>
        <taxon>eudicotyledons</taxon>
        <taxon>Gunneridae</taxon>
        <taxon>Pentapetalae</taxon>
        <taxon>rosids</taxon>
        <taxon>fabids</taxon>
        <taxon>Fagales</taxon>
        <taxon>Fagaceae</taxon>
        <taxon>Castanea</taxon>
    </lineage>
</organism>
<dbReference type="PANTHER" id="PTHR31284">
    <property type="entry name" value="ACID PHOSPHATASE-LIKE PROTEIN"/>
    <property type="match status" value="1"/>
</dbReference>